<organism evidence="5 6">
    <name type="scientific">Desulfovibrio desulfuricans</name>
    <dbReference type="NCBI Taxonomy" id="876"/>
    <lineage>
        <taxon>Bacteria</taxon>
        <taxon>Pseudomonadati</taxon>
        <taxon>Thermodesulfobacteriota</taxon>
        <taxon>Desulfovibrionia</taxon>
        <taxon>Desulfovibrionales</taxon>
        <taxon>Desulfovibrionaceae</taxon>
        <taxon>Desulfovibrio</taxon>
    </lineage>
</organism>
<feature type="domain" description="Probable ATP-binding protein BrxC winged helix-turn-helix" evidence="2">
    <location>
        <begin position="741"/>
        <end position="833"/>
    </location>
</feature>
<sequence>MTLKTIFNKPVDRPIEGVIKADDEASLRLEIEEYVLTNEVEKRLESFLDAYNNYEGANGVWVSGFFGSGKSHLLKMLALLLENRQIDGASALDLFLPKCGDNEILRGDLKRAVAIPSKSILFNIDQKADVISKTQIDALLAVFVKVFDEMCGYYGKQGHIAQFERDLDSRGLYDKFKSAYESTAGRTWQKGREQALLEAKNIAKAYAQATGGDEASAMGILDKYRSQYRVSIEDFAEQAHAYIERQPPDFRLNFFVDEVGQYIAENIKLMTNLQTIAESMATKCRGRAWVIVTAQEDMGTVVGEMGKQQGNDFSKIQARFANRMKLTSADVAEVIQKRLLTKTEEGVRLLSDIYYAQSNNFKTLFDFADGSQTYRNYQDQDHFIHCYPFIPYQFALFQSAIQNLSQHNAFEGKHSSVGERSMLGVFQQVAIQIGGHEIGQLATFDLMFEGIRTALKSNIQRAIIQAENHLDGPFAIRLLKTLFLVKYVKEFKPTLRNLCVLMLDGFNQDLPALRKKVEEALSLLEQQTYVQRNGELYEYLTDEEKDVEQEIKNTEVESSDIAAELEKIVFDHVIKHRKIRYDENGQDYPFSRKLDDRLHGREYELAIHVISPFHENAENESTLRMQSMGRDELLVLMPADERLVRDMLMYKRTEKYIRQNISITQQEAVKRILTDKGFQNRERYAELQQRAQSLMSKAKLVVAGGDIEIGSEDAQTRVLRGFHELISRTYPNLSMLRGVTYAENDIAKFLKHSQQGLFGNDATSLAESEQELLAFIHSNDRGGVRTTLKNLLEKFERKPYGWYYAAVLCTLAKLCARGKIEVRTDGNLLEEGEIERALRNTHGHGNVVLEPQVEFTASQVRALKEFFEDFFDAPPRSSEAKVLGKETGTALQELIHQLNPLEAQASQYPFLKALTPVIEKLKELTGKPYTWYLTELTRQEDALLNMKESVIDPVRKFMNGPQKDIFDNARKFVQSQEPNFAYIEGDEAAQVVACLTDPECFKGNRMPQVKTQVEILQGKVTAQIEAEIAKAKERVDALKGRLCGMAEFSVLNGEQQEQVTRPFNEFNSGLERQQLIAVIRDTLRRFEESDYQRLLSKMTSWAQPAPTPESAPEPGQPAPSDEGTKPTPPAKPEPRIEYVPSRSLKVSFDKAWLADETDVERYLKSMREALLDEIRKGKRIQI</sequence>
<reference evidence="6" key="1">
    <citation type="submission" date="2016-11" db="EMBL/GenBank/DDBJ databases">
        <authorList>
            <person name="Jaros S."/>
            <person name="Januszkiewicz K."/>
            <person name="Wedrychowicz H."/>
        </authorList>
    </citation>
    <scope>NUCLEOTIDE SEQUENCE [LARGE SCALE GENOMIC DNA]</scope>
    <source>
        <strain evidence="6">DSM 7057</strain>
    </source>
</reference>
<name>A0AA94HTF9_DESDE</name>
<dbReference type="InterPro" id="IPR058036">
    <property type="entry name" value="BREX_BrxC_4th"/>
</dbReference>
<dbReference type="Pfam" id="PF25796">
    <property type="entry name" value="BREX_BrxC_4th"/>
    <property type="match status" value="1"/>
</dbReference>
<dbReference type="SUPFAM" id="SSF52540">
    <property type="entry name" value="P-loop containing nucleoside triphosphate hydrolases"/>
    <property type="match status" value="1"/>
</dbReference>
<feature type="domain" description="Probable ATP-binding protein BrxC alpha-helical" evidence="3">
    <location>
        <begin position="859"/>
        <end position="979"/>
    </location>
</feature>
<evidence type="ECO:0000259" key="2">
    <source>
        <dbReference type="Pfam" id="PF25791"/>
    </source>
</evidence>
<dbReference type="RefSeq" id="WP_072312019.1">
    <property type="nucleotide sequence ID" value="NZ_FPIW01000033.1"/>
</dbReference>
<evidence type="ECO:0000256" key="1">
    <source>
        <dbReference type="SAM" id="MobiDB-lite"/>
    </source>
</evidence>
<evidence type="ECO:0000259" key="3">
    <source>
        <dbReference type="Pfam" id="PF25792"/>
    </source>
</evidence>
<proteinExistence type="predicted"/>
<dbReference type="InterPro" id="IPR047679">
    <property type="entry name" value="BREX_BrxC"/>
</dbReference>
<comment type="caution">
    <text evidence="5">The sequence shown here is derived from an EMBL/GenBank/DDBJ whole genome shotgun (WGS) entry which is preliminary data.</text>
</comment>
<dbReference type="EMBL" id="FPIW01000033">
    <property type="protein sequence ID" value="SFW56044.1"/>
    <property type="molecule type" value="Genomic_DNA"/>
</dbReference>
<feature type="compositionally biased region" description="Pro residues" evidence="1">
    <location>
        <begin position="1105"/>
        <end position="1117"/>
    </location>
</feature>
<feature type="domain" description="Probable ATP-binding protein BrxC 4th six-stranded beta-sheet" evidence="4">
    <location>
        <begin position="554"/>
        <end position="725"/>
    </location>
</feature>
<dbReference type="InterPro" id="IPR027417">
    <property type="entry name" value="P-loop_NTPase"/>
</dbReference>
<feature type="region of interest" description="Disordered" evidence="1">
    <location>
        <begin position="1101"/>
        <end position="1138"/>
    </location>
</feature>
<evidence type="ECO:0000259" key="4">
    <source>
        <dbReference type="Pfam" id="PF25796"/>
    </source>
</evidence>
<dbReference type="Pfam" id="PF25791">
    <property type="entry name" value="WHD_BREX_BrxC"/>
    <property type="match status" value="1"/>
</dbReference>
<protein>
    <recommendedName>
        <fullName evidence="7">BREX system P-loop protein BrxC</fullName>
    </recommendedName>
</protein>
<gene>
    <name evidence="5" type="ORF">SAMN02910291_01840</name>
</gene>
<accession>A0AA94HTF9</accession>
<evidence type="ECO:0008006" key="7">
    <source>
        <dbReference type="Google" id="ProtNLM"/>
    </source>
</evidence>
<evidence type="ECO:0000313" key="6">
    <source>
        <dbReference type="Proteomes" id="UP000182680"/>
    </source>
</evidence>
<dbReference type="Pfam" id="PF25792">
    <property type="entry name" value="BREX_BrxC_helical"/>
    <property type="match status" value="1"/>
</dbReference>
<dbReference type="Proteomes" id="UP000182680">
    <property type="component" value="Unassembled WGS sequence"/>
</dbReference>
<dbReference type="InterPro" id="IPR058037">
    <property type="entry name" value="BREX_BrxC_helical"/>
</dbReference>
<evidence type="ECO:0000313" key="5">
    <source>
        <dbReference type="EMBL" id="SFW56044.1"/>
    </source>
</evidence>
<dbReference type="AlphaFoldDB" id="A0AA94HTF9"/>
<dbReference type="InterPro" id="IPR058038">
    <property type="entry name" value="BREX_BrxC_wHTH"/>
</dbReference>
<dbReference type="NCBIfam" id="NF033441">
    <property type="entry name" value="BREX_BrxC"/>
    <property type="match status" value="1"/>
</dbReference>